<gene>
    <name evidence="3" type="ORF">G2W53_019004</name>
</gene>
<name>A0A834WLM1_9FABA</name>
<proteinExistence type="predicted"/>
<dbReference type="InterPro" id="IPR006461">
    <property type="entry name" value="PLAC_motif_containing"/>
</dbReference>
<evidence type="ECO:0000313" key="4">
    <source>
        <dbReference type="Proteomes" id="UP000634136"/>
    </source>
</evidence>
<dbReference type="PANTHER" id="PTHR15907">
    <property type="entry name" value="DUF614 FAMILY PROTEIN-RELATED"/>
    <property type="match status" value="1"/>
</dbReference>
<dbReference type="Pfam" id="PF04749">
    <property type="entry name" value="PLAC8"/>
    <property type="match status" value="1"/>
</dbReference>
<dbReference type="NCBIfam" id="TIGR01571">
    <property type="entry name" value="A_thal_Cys_rich"/>
    <property type="match status" value="1"/>
</dbReference>
<feature type="transmembrane region" description="Helical" evidence="2">
    <location>
        <begin position="57"/>
        <end position="78"/>
    </location>
</feature>
<evidence type="ECO:0000256" key="1">
    <source>
        <dbReference type="SAM" id="MobiDB-lite"/>
    </source>
</evidence>
<dbReference type="EMBL" id="JAAIUW010000006">
    <property type="protein sequence ID" value="KAF7827840.1"/>
    <property type="molecule type" value="Genomic_DNA"/>
</dbReference>
<sequence>MMQLPIVTTGPWSTGLCDCYEDCHSCCLTFFCPCVTFGRIAEALDDGSVPCSVSGTLYALLLTVSVVGCWWVCLYSCFYRTKLRQQYLLEEEPCNDFVVHLIFQQCALCQEYREIQNRGYIMSLGWHGNVERQRRMAISTMNPININMMQPACLESGMIRHNKGFDPIHHFRRPDLCHLRLTQNMKRMAHPFTQKTFHFYPCPPQPLTQLHTPIPQYIPLRHAHQRPPSSHHPPTHRLAPLVVPARTPRQRHAPVRIRRTHAQPHRLLYRRLRGRPLLPSEERLQQNHAFYGIGGGGGEGHVVGYVPSRAVSREEDPGEVAVAAAAGGGGGPRASGASGGEPREGSDAVVVGRGERVLRREAVVEGEDEGVESGGEFGEEVVVAAPRGGADAEAAAVEIDHQRKLLMIPMILTLVGNVEASPSVGEGVDGEIDGGHVI</sequence>
<keyword evidence="2" id="KW-0472">Membrane</keyword>
<dbReference type="OrthoDB" id="1045822at2759"/>
<keyword evidence="4" id="KW-1185">Reference proteome</keyword>
<accession>A0A834WLM1</accession>
<evidence type="ECO:0000256" key="2">
    <source>
        <dbReference type="SAM" id="Phobius"/>
    </source>
</evidence>
<comment type="caution">
    <text evidence="3">The sequence shown here is derived from an EMBL/GenBank/DDBJ whole genome shotgun (WGS) entry which is preliminary data.</text>
</comment>
<feature type="compositionally biased region" description="Gly residues" evidence="1">
    <location>
        <begin position="326"/>
        <end position="339"/>
    </location>
</feature>
<evidence type="ECO:0000313" key="3">
    <source>
        <dbReference type="EMBL" id="KAF7827840.1"/>
    </source>
</evidence>
<reference evidence="3" key="1">
    <citation type="submission" date="2020-09" db="EMBL/GenBank/DDBJ databases">
        <title>Genome-Enabled Discovery of Anthraquinone Biosynthesis in Senna tora.</title>
        <authorList>
            <person name="Kang S.-H."/>
            <person name="Pandey R.P."/>
            <person name="Lee C.-M."/>
            <person name="Sim J.-S."/>
            <person name="Jeong J.-T."/>
            <person name="Choi B.-S."/>
            <person name="Jung M."/>
            <person name="Ginzburg D."/>
            <person name="Zhao K."/>
            <person name="Won S.Y."/>
            <person name="Oh T.-J."/>
            <person name="Yu Y."/>
            <person name="Kim N.-H."/>
            <person name="Lee O.R."/>
            <person name="Lee T.-H."/>
            <person name="Bashyal P."/>
            <person name="Kim T.-S."/>
            <person name="Lee W.-H."/>
            <person name="Kawkins C."/>
            <person name="Kim C.-K."/>
            <person name="Kim J.S."/>
            <person name="Ahn B.O."/>
            <person name="Rhee S.Y."/>
            <person name="Sohng J.K."/>
        </authorList>
    </citation>
    <scope>NUCLEOTIDE SEQUENCE</scope>
    <source>
        <tissue evidence="3">Leaf</tissue>
    </source>
</reference>
<feature type="region of interest" description="Disordered" evidence="1">
    <location>
        <begin position="310"/>
        <end position="349"/>
    </location>
</feature>
<dbReference type="Proteomes" id="UP000634136">
    <property type="component" value="Unassembled WGS sequence"/>
</dbReference>
<protein>
    <submittedName>
        <fullName evidence="3">Protein PLANT CADMIUM RESISTANCE 11</fullName>
    </submittedName>
</protein>
<keyword evidence="2" id="KW-0812">Transmembrane</keyword>
<organism evidence="3 4">
    <name type="scientific">Senna tora</name>
    <dbReference type="NCBI Taxonomy" id="362788"/>
    <lineage>
        <taxon>Eukaryota</taxon>
        <taxon>Viridiplantae</taxon>
        <taxon>Streptophyta</taxon>
        <taxon>Embryophyta</taxon>
        <taxon>Tracheophyta</taxon>
        <taxon>Spermatophyta</taxon>
        <taxon>Magnoliopsida</taxon>
        <taxon>eudicotyledons</taxon>
        <taxon>Gunneridae</taxon>
        <taxon>Pentapetalae</taxon>
        <taxon>rosids</taxon>
        <taxon>fabids</taxon>
        <taxon>Fabales</taxon>
        <taxon>Fabaceae</taxon>
        <taxon>Caesalpinioideae</taxon>
        <taxon>Cassia clade</taxon>
        <taxon>Senna</taxon>
    </lineage>
</organism>
<keyword evidence="2" id="KW-1133">Transmembrane helix</keyword>
<dbReference type="AlphaFoldDB" id="A0A834WLM1"/>